<dbReference type="CDD" id="cd01299">
    <property type="entry name" value="Met_dep_hydrolase_A"/>
    <property type="match status" value="1"/>
</dbReference>
<dbReference type="PANTHER" id="PTHR43135:SF3">
    <property type="entry name" value="ALPHA-D-RIBOSE 1-METHYLPHOSPHONATE 5-TRIPHOSPHATE DIPHOSPHATASE"/>
    <property type="match status" value="1"/>
</dbReference>
<feature type="domain" description="Amidohydrolase-related" evidence="1">
    <location>
        <begin position="54"/>
        <end position="405"/>
    </location>
</feature>
<accession>A0A511QYU8</accession>
<dbReference type="InterPro" id="IPR057744">
    <property type="entry name" value="OTAase-like"/>
</dbReference>
<evidence type="ECO:0000313" key="2">
    <source>
        <dbReference type="EMBL" id="GEM82559.1"/>
    </source>
</evidence>
<dbReference type="InterPro" id="IPR051781">
    <property type="entry name" value="Metallo-dep_Hydrolase"/>
</dbReference>
<dbReference type="InterPro" id="IPR006680">
    <property type="entry name" value="Amidohydro-rel"/>
</dbReference>
<comment type="caution">
    <text evidence="2">The sequence shown here is derived from an EMBL/GenBank/DDBJ whole genome shotgun (WGS) entry which is preliminary data.</text>
</comment>
<protein>
    <submittedName>
        <fullName evidence="2">Xaa-Pro dipeptidase</fullName>
    </submittedName>
</protein>
<evidence type="ECO:0000259" key="1">
    <source>
        <dbReference type="Pfam" id="PF01979"/>
    </source>
</evidence>
<sequence>MKAFMVGQILDGNGGKPLMNGVLLEHEGRIVGLGSRGAVSIPEQARVIEAPQATLLPGLMDSHVHLAYSGSPNVGALRSEVSEQSYPLLALRAARHALETLQWGFTAVRDLNAPGGVIIDLAKAIHLGYVQGARIKACGLGLSVTGGHMDPPGWGDHVHLEAMSLPCNGAEAFRQGVREQVKRGADFIKINLCVSSRRNLSTPYRQEMTDEEIFAAIDEAHRLERKVAAHTSGGPAITKAVKWGLDTVEHGHWVDEETADLMAEKGVYYIPTLLVNERNFDFTPEQMGMSRQAWAWLEKAREDKWQSLERVRKAGVKIGCGTDAGFMLPHGAMNARELELLVRGGLTPLEAITAATRTNAELMGLDEVGVLAAGKVADLLLVDGNPLEDIRVLQKQEKLRVFKDGAEVSRPDLRARWSGAEGVLA</sequence>
<dbReference type="RefSeq" id="WP_119339870.1">
    <property type="nucleotide sequence ID" value="NZ_BJXL01000014.1"/>
</dbReference>
<dbReference type="SUPFAM" id="SSF51556">
    <property type="entry name" value="Metallo-dependent hydrolases"/>
    <property type="match status" value="1"/>
</dbReference>
<dbReference type="OrthoDB" id="9797498at2"/>
<name>A0A511QYU8_9DEIN</name>
<dbReference type="Proteomes" id="UP000321197">
    <property type="component" value="Unassembled WGS sequence"/>
</dbReference>
<dbReference type="EMBL" id="BJXL01000014">
    <property type="protein sequence ID" value="GEM82559.1"/>
    <property type="molecule type" value="Genomic_DNA"/>
</dbReference>
<dbReference type="GO" id="GO:0016810">
    <property type="term" value="F:hydrolase activity, acting on carbon-nitrogen (but not peptide) bonds"/>
    <property type="evidence" value="ECO:0007669"/>
    <property type="project" value="InterPro"/>
</dbReference>
<dbReference type="PANTHER" id="PTHR43135">
    <property type="entry name" value="ALPHA-D-RIBOSE 1-METHYLPHOSPHONATE 5-TRIPHOSPHATE DIPHOSPHATASE"/>
    <property type="match status" value="1"/>
</dbReference>
<dbReference type="Pfam" id="PF01979">
    <property type="entry name" value="Amidohydro_1"/>
    <property type="match status" value="1"/>
</dbReference>
<dbReference type="InterPro" id="IPR032466">
    <property type="entry name" value="Metal_Hydrolase"/>
</dbReference>
<dbReference type="AlphaFoldDB" id="A0A511QYU8"/>
<dbReference type="Gene3D" id="2.30.40.10">
    <property type="entry name" value="Urease, subunit C, domain 1"/>
    <property type="match status" value="1"/>
</dbReference>
<gene>
    <name evidence="2" type="ORF">MHY01S_07250</name>
</gene>
<evidence type="ECO:0000313" key="3">
    <source>
        <dbReference type="Proteomes" id="UP000321197"/>
    </source>
</evidence>
<proteinExistence type="predicted"/>
<dbReference type="SUPFAM" id="SSF51338">
    <property type="entry name" value="Composite domain of metallo-dependent hydrolases"/>
    <property type="match status" value="1"/>
</dbReference>
<dbReference type="InterPro" id="IPR011059">
    <property type="entry name" value="Metal-dep_hydrolase_composite"/>
</dbReference>
<reference evidence="2 3" key="1">
    <citation type="submission" date="2019-07" db="EMBL/GenBank/DDBJ databases">
        <title>Whole genome shotgun sequence of Meiothermus hypogaeus NBRC 106114.</title>
        <authorList>
            <person name="Hosoyama A."/>
            <person name="Uohara A."/>
            <person name="Ohji S."/>
            <person name="Ichikawa N."/>
        </authorList>
    </citation>
    <scope>NUCLEOTIDE SEQUENCE [LARGE SCALE GENOMIC DNA]</scope>
    <source>
        <strain evidence="2 3">NBRC 106114</strain>
    </source>
</reference>
<dbReference type="Gene3D" id="3.20.20.140">
    <property type="entry name" value="Metal-dependent hydrolases"/>
    <property type="match status" value="1"/>
</dbReference>
<organism evidence="2 3">
    <name type="scientific">Meiothermus hypogaeus NBRC 106114</name>
    <dbReference type="NCBI Taxonomy" id="1227553"/>
    <lineage>
        <taxon>Bacteria</taxon>
        <taxon>Thermotogati</taxon>
        <taxon>Deinococcota</taxon>
        <taxon>Deinococci</taxon>
        <taxon>Thermales</taxon>
        <taxon>Thermaceae</taxon>
        <taxon>Meiothermus</taxon>
    </lineage>
</organism>